<dbReference type="InterPro" id="IPR045051">
    <property type="entry name" value="SBT"/>
</dbReference>
<dbReference type="InterPro" id="IPR010259">
    <property type="entry name" value="S8pro/Inhibitor_I9"/>
</dbReference>
<dbReference type="Proteomes" id="UP001604336">
    <property type="component" value="Unassembled WGS sequence"/>
</dbReference>
<feature type="active site" description="Charge relay system" evidence="8 9">
    <location>
        <position position="293"/>
    </location>
</feature>
<dbReference type="PANTHER" id="PTHR10795">
    <property type="entry name" value="PROPROTEIN CONVERTASE SUBTILISIN/KEXIN"/>
    <property type="match status" value="1"/>
</dbReference>
<dbReference type="FunFam" id="2.60.40.2310:FF:000001">
    <property type="entry name" value="Subtilisin-like protease SBT1.5"/>
    <property type="match status" value="1"/>
</dbReference>
<feature type="active site" description="Charge relay system" evidence="8 9">
    <location>
        <position position="220"/>
    </location>
</feature>
<dbReference type="Pfam" id="PF00082">
    <property type="entry name" value="Peptidase_S8"/>
    <property type="match status" value="1"/>
</dbReference>
<dbReference type="Pfam" id="PF05922">
    <property type="entry name" value="Inhibitor_I9"/>
    <property type="match status" value="1"/>
</dbReference>
<keyword evidence="6 9" id="KW-0720">Serine protease</keyword>
<dbReference type="EMBL" id="JBFOLK010000014">
    <property type="protein sequence ID" value="KAL2460748.1"/>
    <property type="molecule type" value="Genomic_DNA"/>
</dbReference>
<evidence type="ECO:0000256" key="10">
    <source>
        <dbReference type="RuleBase" id="RU003355"/>
    </source>
</evidence>
<feature type="active site" description="Charge relay system" evidence="8 9">
    <location>
        <position position="619"/>
    </location>
</feature>
<evidence type="ECO:0000256" key="8">
    <source>
        <dbReference type="PIRSR" id="PIRSR615500-1"/>
    </source>
</evidence>
<evidence type="ECO:0000259" key="11">
    <source>
        <dbReference type="Pfam" id="PF00082"/>
    </source>
</evidence>
<dbReference type="PROSITE" id="PS51892">
    <property type="entry name" value="SUBTILASE"/>
    <property type="match status" value="1"/>
</dbReference>
<evidence type="ECO:0000259" key="14">
    <source>
        <dbReference type="Pfam" id="PF17766"/>
    </source>
</evidence>
<dbReference type="CDD" id="cd02120">
    <property type="entry name" value="PA_subtilisin_like"/>
    <property type="match status" value="1"/>
</dbReference>
<evidence type="ECO:0000256" key="3">
    <source>
        <dbReference type="ARBA" id="ARBA00022670"/>
    </source>
</evidence>
<keyword evidence="4" id="KW-0732">Signal</keyword>
<evidence type="ECO:0000256" key="7">
    <source>
        <dbReference type="ARBA" id="ARBA00023180"/>
    </source>
</evidence>
<dbReference type="AlphaFoldDB" id="A0ABD1PBJ3"/>
<evidence type="ECO:0000256" key="2">
    <source>
        <dbReference type="ARBA" id="ARBA00011073"/>
    </source>
</evidence>
<feature type="domain" description="Inhibitor I9" evidence="13">
    <location>
        <begin position="96"/>
        <end position="188"/>
    </location>
</feature>
<evidence type="ECO:0000313" key="16">
    <source>
        <dbReference type="Proteomes" id="UP001604336"/>
    </source>
</evidence>
<dbReference type="FunFam" id="3.50.30.30:FF:000005">
    <property type="entry name" value="subtilisin-like protease SBT1.5"/>
    <property type="match status" value="1"/>
</dbReference>
<name>A0ABD1PBJ3_9LAMI</name>
<dbReference type="GO" id="GO:0004252">
    <property type="term" value="F:serine-type endopeptidase activity"/>
    <property type="evidence" value="ECO:0007669"/>
    <property type="project" value="UniProtKB-UniRule"/>
</dbReference>
<dbReference type="GO" id="GO:0005576">
    <property type="term" value="C:extracellular region"/>
    <property type="evidence" value="ECO:0007669"/>
    <property type="project" value="UniProtKB-SubCell"/>
</dbReference>
<dbReference type="InterPro" id="IPR037045">
    <property type="entry name" value="S8pro/Inhibitor_I9_sf"/>
</dbReference>
<protein>
    <submittedName>
        <fullName evidence="15">Subtilisin-like protease SBT1.1</fullName>
    </submittedName>
</protein>
<feature type="domain" description="PA" evidence="12">
    <location>
        <begin position="447"/>
        <end position="529"/>
    </location>
</feature>
<evidence type="ECO:0000259" key="13">
    <source>
        <dbReference type="Pfam" id="PF05922"/>
    </source>
</evidence>
<evidence type="ECO:0000256" key="4">
    <source>
        <dbReference type="ARBA" id="ARBA00022729"/>
    </source>
</evidence>
<dbReference type="InterPro" id="IPR000209">
    <property type="entry name" value="Peptidase_S8/S53_dom"/>
</dbReference>
<comment type="similarity">
    <text evidence="2 9 10">Belongs to the peptidase S8 family.</text>
</comment>
<comment type="subcellular location">
    <subcellularLocation>
        <location evidence="1">Secreted</location>
    </subcellularLocation>
</comment>
<gene>
    <name evidence="15" type="ORF">Adt_44168</name>
</gene>
<dbReference type="InterPro" id="IPR023828">
    <property type="entry name" value="Peptidase_S8_Ser-AS"/>
</dbReference>
<dbReference type="InterPro" id="IPR015500">
    <property type="entry name" value="Peptidase_S8_subtilisin-rel"/>
</dbReference>
<dbReference type="GO" id="GO:0006508">
    <property type="term" value="P:proteolysis"/>
    <property type="evidence" value="ECO:0007669"/>
    <property type="project" value="UniProtKB-KW"/>
</dbReference>
<evidence type="ECO:0000256" key="9">
    <source>
        <dbReference type="PROSITE-ProRule" id="PRU01240"/>
    </source>
</evidence>
<dbReference type="CDD" id="cd04852">
    <property type="entry name" value="Peptidases_S8_3"/>
    <property type="match status" value="1"/>
</dbReference>
<comment type="caution">
    <text evidence="15">The sequence shown here is derived from an EMBL/GenBank/DDBJ whole genome shotgun (WGS) entry which is preliminary data.</text>
</comment>
<evidence type="ECO:0000256" key="6">
    <source>
        <dbReference type="ARBA" id="ARBA00022825"/>
    </source>
</evidence>
<accession>A0ABD1PBJ3</accession>
<keyword evidence="7" id="KW-0325">Glycoprotein</keyword>
<dbReference type="SUPFAM" id="SSF52743">
    <property type="entry name" value="Subtilisin-like"/>
    <property type="match status" value="1"/>
</dbReference>
<proteinExistence type="inferred from homology"/>
<dbReference type="PROSITE" id="PS00136">
    <property type="entry name" value="SUBTILASE_ASP"/>
    <property type="match status" value="1"/>
</dbReference>
<sequence>MAVEKAEVAAEEVEAAAAVVEAAAAGVVVAAAGQTGMGWLQRSPEYLLAYGSDLRPAYEPSSFDLSFIGATMIFRALLLMLVLKAVSAYAVAAGETYVVHMDKTKIKDLDASLGTSKRWYNAIIETLTESPSHDKAERGRQTSPPELLYVYETVLSGFSAKLSEQQLESLRKMDGFISATTDEMLQLHTTHSPQFLGLKQGSGLWNAQNLASDIIIGIVDTGIWPEHISFRGSGLSPVPPRWKGKCQAGTKFRASNCNRKLIGARAFFKGYEAIAGTINETLDYRSPRDSQGHGTHTSSTAGGNLVKGANFLGLAKGSAAGMRYTARIAVYKACYQLGCASSDLFASIDQAVDDGVDVLSLSLGGTSKPYYNDDIAIASFGAIQNGVVVSCSAGNSGPSDSTVSNVAPWIMTVAASYLDRSFPTRVKLGNGQVFTGASLYYGKPTKQLPLVYGETAGGGGAKFCTSGSLSRRFVEGKIVICDRGINGRVQKGEQVKMAGGAGMILANSNDQGDELFADPHILPATSLGALAASSCKKYANFTNYATASIEFLGTVYGNPAPVMAAFSSRGPSLVEPSIIKPDVTAPGVNILAAWPPNISPTQLKTDKRSVQFNIISGTSMSCPHVSGLAALLKSDHKDWSPAAIKSALMTTAYVNDSKNAPISDAASVNSTLATPFAFGSGHVDPESASDPGLIYDISTNDYLNYLCSLNYNSTQIALFAGGNFTCPNAADLQPGDLNYPSFTVVFNTNAQNVTATYKRTVTNVGTPVSTYVVQVTEPKGVSIVVEPEVMNFQKIGEKLSYTVSFVGTGGSTVSSNFTFGSLVWISQKCSVRSPIAVTWK</sequence>
<evidence type="ECO:0000256" key="1">
    <source>
        <dbReference type="ARBA" id="ARBA00004613"/>
    </source>
</evidence>
<keyword evidence="16" id="KW-1185">Reference proteome</keyword>
<feature type="domain" description="Subtilisin-like protease fibronectin type-III" evidence="14">
    <location>
        <begin position="736"/>
        <end position="837"/>
    </location>
</feature>
<organism evidence="15 16">
    <name type="scientific">Abeliophyllum distichum</name>
    <dbReference type="NCBI Taxonomy" id="126358"/>
    <lineage>
        <taxon>Eukaryota</taxon>
        <taxon>Viridiplantae</taxon>
        <taxon>Streptophyta</taxon>
        <taxon>Embryophyta</taxon>
        <taxon>Tracheophyta</taxon>
        <taxon>Spermatophyta</taxon>
        <taxon>Magnoliopsida</taxon>
        <taxon>eudicotyledons</taxon>
        <taxon>Gunneridae</taxon>
        <taxon>Pentapetalae</taxon>
        <taxon>asterids</taxon>
        <taxon>lamiids</taxon>
        <taxon>Lamiales</taxon>
        <taxon>Oleaceae</taxon>
        <taxon>Forsythieae</taxon>
        <taxon>Abeliophyllum</taxon>
    </lineage>
</organism>
<dbReference type="Gene3D" id="2.60.40.2310">
    <property type="match status" value="1"/>
</dbReference>
<dbReference type="InterPro" id="IPR023827">
    <property type="entry name" value="Peptidase_S8_Asp-AS"/>
</dbReference>
<dbReference type="Pfam" id="PF17766">
    <property type="entry name" value="fn3_6"/>
    <property type="match status" value="1"/>
</dbReference>
<dbReference type="InterPro" id="IPR034197">
    <property type="entry name" value="Peptidases_S8_3"/>
</dbReference>
<dbReference type="PRINTS" id="PR00723">
    <property type="entry name" value="SUBTILISIN"/>
</dbReference>
<evidence type="ECO:0000313" key="15">
    <source>
        <dbReference type="EMBL" id="KAL2460748.1"/>
    </source>
</evidence>
<dbReference type="InterPro" id="IPR003137">
    <property type="entry name" value="PA_domain"/>
</dbReference>
<dbReference type="FunFam" id="3.40.50.200:FF:000006">
    <property type="entry name" value="Subtilisin-like protease SBT1.5"/>
    <property type="match status" value="1"/>
</dbReference>
<dbReference type="Gene3D" id="3.50.30.30">
    <property type="match status" value="1"/>
</dbReference>
<keyword evidence="5 9" id="KW-0378">Hydrolase</keyword>
<evidence type="ECO:0000259" key="12">
    <source>
        <dbReference type="Pfam" id="PF02225"/>
    </source>
</evidence>
<dbReference type="Gene3D" id="3.40.50.200">
    <property type="entry name" value="Peptidase S8/S53 domain"/>
    <property type="match status" value="1"/>
</dbReference>
<reference evidence="16" key="1">
    <citation type="submission" date="2024-07" db="EMBL/GenBank/DDBJ databases">
        <title>Two chromosome-level genome assemblies of Korean endemic species Abeliophyllum distichum and Forsythia ovata (Oleaceae).</title>
        <authorList>
            <person name="Jang H."/>
        </authorList>
    </citation>
    <scope>NUCLEOTIDE SEQUENCE [LARGE SCALE GENOMIC DNA]</scope>
</reference>
<evidence type="ECO:0000256" key="5">
    <source>
        <dbReference type="ARBA" id="ARBA00022801"/>
    </source>
</evidence>
<keyword evidence="3 9" id="KW-0645">Protease</keyword>
<dbReference type="PROSITE" id="PS00138">
    <property type="entry name" value="SUBTILASE_SER"/>
    <property type="match status" value="1"/>
</dbReference>
<feature type="domain" description="Peptidase S8/S53" evidence="11">
    <location>
        <begin position="212"/>
        <end position="663"/>
    </location>
</feature>
<dbReference type="Pfam" id="PF02225">
    <property type="entry name" value="PA"/>
    <property type="match status" value="1"/>
</dbReference>
<dbReference type="InterPro" id="IPR041469">
    <property type="entry name" value="Subtilisin-like_FN3"/>
</dbReference>
<dbReference type="InterPro" id="IPR036852">
    <property type="entry name" value="Peptidase_S8/S53_dom_sf"/>
</dbReference>
<dbReference type="Gene3D" id="3.30.70.80">
    <property type="entry name" value="Peptidase S8 propeptide/proteinase inhibitor I9"/>
    <property type="match status" value="1"/>
</dbReference>